<sequence length="54" mass="6072">MSNPVISSTVSKQENILYNTKHHYSNKAEFSCGQSLSSKNVLVFQICILLRLLS</sequence>
<dbReference type="EMBL" id="GBXM01023357">
    <property type="protein sequence ID" value="JAH85220.1"/>
    <property type="molecule type" value="Transcribed_RNA"/>
</dbReference>
<reference evidence="1" key="1">
    <citation type="submission" date="2014-11" db="EMBL/GenBank/DDBJ databases">
        <authorList>
            <person name="Amaro Gonzalez C."/>
        </authorList>
    </citation>
    <scope>NUCLEOTIDE SEQUENCE</scope>
</reference>
<proteinExistence type="predicted"/>
<reference evidence="1" key="2">
    <citation type="journal article" date="2015" name="Fish Shellfish Immunol.">
        <title>Early steps in the European eel (Anguilla anguilla)-Vibrio vulnificus interaction in the gills: Role of the RtxA13 toxin.</title>
        <authorList>
            <person name="Callol A."/>
            <person name="Pajuelo D."/>
            <person name="Ebbesson L."/>
            <person name="Teles M."/>
            <person name="MacKenzie S."/>
            <person name="Amaro C."/>
        </authorList>
    </citation>
    <scope>NUCLEOTIDE SEQUENCE</scope>
</reference>
<accession>A0A0E9W6J8</accession>
<name>A0A0E9W6J8_ANGAN</name>
<dbReference type="AlphaFoldDB" id="A0A0E9W6J8"/>
<protein>
    <submittedName>
        <fullName evidence="1">Uncharacterized protein</fullName>
    </submittedName>
</protein>
<evidence type="ECO:0000313" key="1">
    <source>
        <dbReference type="EMBL" id="JAH85220.1"/>
    </source>
</evidence>
<organism evidence="1">
    <name type="scientific">Anguilla anguilla</name>
    <name type="common">European freshwater eel</name>
    <name type="synonym">Muraena anguilla</name>
    <dbReference type="NCBI Taxonomy" id="7936"/>
    <lineage>
        <taxon>Eukaryota</taxon>
        <taxon>Metazoa</taxon>
        <taxon>Chordata</taxon>
        <taxon>Craniata</taxon>
        <taxon>Vertebrata</taxon>
        <taxon>Euteleostomi</taxon>
        <taxon>Actinopterygii</taxon>
        <taxon>Neopterygii</taxon>
        <taxon>Teleostei</taxon>
        <taxon>Anguilliformes</taxon>
        <taxon>Anguillidae</taxon>
        <taxon>Anguilla</taxon>
    </lineage>
</organism>